<gene>
    <name evidence="2" type="ORF">BXYJ_LOCUS6213</name>
</gene>
<protein>
    <submittedName>
        <fullName evidence="2">(pine wood nematode) hypothetical protein</fullName>
    </submittedName>
</protein>
<organism evidence="4 6">
    <name type="scientific">Bursaphelenchus xylophilus</name>
    <name type="common">Pinewood nematode worm</name>
    <name type="synonym">Aphelenchoides xylophilus</name>
    <dbReference type="NCBI Taxonomy" id="6326"/>
    <lineage>
        <taxon>Eukaryota</taxon>
        <taxon>Metazoa</taxon>
        <taxon>Ecdysozoa</taxon>
        <taxon>Nematoda</taxon>
        <taxon>Chromadorea</taxon>
        <taxon>Rhabditida</taxon>
        <taxon>Tylenchina</taxon>
        <taxon>Tylenchomorpha</taxon>
        <taxon>Aphelenchoidea</taxon>
        <taxon>Aphelenchoididae</taxon>
        <taxon>Bursaphelenchus</taxon>
    </lineage>
</organism>
<dbReference type="WBParaSite" id="BXY_0606500.1">
    <property type="protein sequence ID" value="BXY_0606500.1"/>
    <property type="gene ID" value="BXY_0606500"/>
</dbReference>
<feature type="region of interest" description="Disordered" evidence="1">
    <location>
        <begin position="188"/>
        <end position="213"/>
    </location>
</feature>
<evidence type="ECO:0000313" key="3">
    <source>
        <dbReference type="EMBL" id="CAG9106707.1"/>
    </source>
</evidence>
<sequence length="728" mass="80668">MSNRRTLQDDSELITKIKEHYEGLESRMRSLDEKTRDLFFDTELLYNGLEDANNKILLLKNVKYVKEIILDDVVDNRSIRSHLSQPQPQDRQEERTDQMISILKTAARNGMGMVNQRVTEVDVPRIEGTSSELLPKKMYEPLNPYCLNELPPLIGTNEFLNWDYSLVEEEEQKKPEFSEVVVKRTETLSSLPSQRTMDNERDSQPTLAELPSSSSLFIPTSNLAHDSRSPLLSVSKEATFFEDNDFEEKDIVVNKEPETPKQTVLNPQKSVKDEIEALFKRRSRATRSSSESSGHEEDAVPPPLPPKSVQIGVPTPPPVPTRLPKNSPTLVPNLSDGPLKETEVAKAISKDEVLPSTDFIKDVLSVKTLEKMEKKDEDKPKKVVAIKENIQVKDAVIEKGEAEKTAVKNEKTTKKEGTKPKSSIFSDDSDDSFDKVFNVKPRQPEPKPSTSIPTSISTSNPSRRAANQPEEEARKERRKITSKVRSLFDDSSSDEDLFLTSAHSVTKPNVPASSSKEPKKNLFSDSDEEQVQVNKEESGGEESDEDMPKTVLNSVPNDFSNRLNAALLRKPPQPTFIPKLTDPDQVSVKSTSSPKAAQPIDHGPQKSVSALRNQLGDSLTKIHGSKLGVKTEEKKDTIPSRSPTPPKLPSPSSQPSTPGQMNFSAVKARPRGPGGRRPPPPAQTAAPAQATPVQKPPTSTSTTPKTTPSASTKKPAKSLFESDSDDPF</sequence>
<keyword evidence="5" id="KW-1185">Reference proteome</keyword>
<evidence type="ECO:0000256" key="1">
    <source>
        <dbReference type="SAM" id="MobiDB-lite"/>
    </source>
</evidence>
<reference evidence="6" key="1">
    <citation type="submission" date="2016-11" db="UniProtKB">
        <authorList>
            <consortium name="WormBaseParasite"/>
        </authorList>
    </citation>
    <scope>IDENTIFICATION</scope>
</reference>
<feature type="compositionally biased region" description="Low complexity" evidence="1">
    <location>
        <begin position="683"/>
        <end position="713"/>
    </location>
</feature>
<feature type="compositionally biased region" description="Basic and acidic residues" evidence="1">
    <location>
        <begin position="398"/>
        <end position="419"/>
    </location>
</feature>
<dbReference type="Proteomes" id="UP000659654">
    <property type="component" value="Unassembled WGS sequence"/>
</dbReference>
<feature type="compositionally biased region" description="Polar residues" evidence="1">
    <location>
        <begin position="260"/>
        <end position="269"/>
    </location>
</feature>
<feature type="region of interest" description="Disordered" evidence="1">
    <location>
        <begin position="252"/>
        <end position="338"/>
    </location>
</feature>
<dbReference type="EMBL" id="CAJFDI010000003">
    <property type="protein sequence ID" value="CAD5220507.1"/>
    <property type="molecule type" value="Genomic_DNA"/>
</dbReference>
<reference evidence="3" key="2">
    <citation type="submission" date="2020-08" db="EMBL/GenBank/DDBJ databases">
        <authorList>
            <person name="Kikuchi T."/>
        </authorList>
    </citation>
    <scope>NUCLEOTIDE SEQUENCE</scope>
    <source>
        <strain evidence="2">Ka4C1</strain>
    </source>
</reference>
<feature type="compositionally biased region" description="Basic and acidic residues" evidence="1">
    <location>
        <begin position="629"/>
        <end position="638"/>
    </location>
</feature>
<feature type="compositionally biased region" description="Polar residues" evidence="1">
    <location>
        <begin position="606"/>
        <end position="617"/>
    </location>
</feature>
<evidence type="ECO:0000313" key="2">
    <source>
        <dbReference type="EMBL" id="CAD5220507.1"/>
    </source>
</evidence>
<evidence type="ECO:0000313" key="4">
    <source>
        <dbReference type="Proteomes" id="UP000095284"/>
    </source>
</evidence>
<proteinExistence type="predicted"/>
<name>A0A1I7RZ95_BURXY</name>
<evidence type="ECO:0000313" key="5">
    <source>
        <dbReference type="Proteomes" id="UP000659654"/>
    </source>
</evidence>
<dbReference type="AlphaFoldDB" id="A0A1I7RZ95"/>
<dbReference type="OrthoDB" id="5849392at2759"/>
<feature type="compositionally biased region" description="Basic and acidic residues" evidence="1">
    <location>
        <begin position="270"/>
        <end position="279"/>
    </location>
</feature>
<dbReference type="Proteomes" id="UP000095284">
    <property type="component" value="Unplaced"/>
</dbReference>
<dbReference type="EMBL" id="CAJFCV020000003">
    <property type="protein sequence ID" value="CAG9106707.1"/>
    <property type="molecule type" value="Genomic_DNA"/>
</dbReference>
<accession>A0A1I7RZ95</accession>
<feature type="compositionally biased region" description="Polar residues" evidence="1">
    <location>
        <begin position="551"/>
        <end position="563"/>
    </location>
</feature>
<feature type="compositionally biased region" description="Low complexity" evidence="1">
    <location>
        <begin position="448"/>
        <end position="462"/>
    </location>
</feature>
<dbReference type="Proteomes" id="UP000582659">
    <property type="component" value="Unassembled WGS sequence"/>
</dbReference>
<feature type="region of interest" description="Disordered" evidence="1">
    <location>
        <begin position="398"/>
        <end position="728"/>
    </location>
</feature>
<feature type="compositionally biased region" description="Polar residues" evidence="1">
    <location>
        <begin position="501"/>
        <end position="515"/>
    </location>
</feature>
<evidence type="ECO:0000313" key="6">
    <source>
        <dbReference type="WBParaSite" id="BXY_0606500.1"/>
    </source>
</evidence>
<dbReference type="SMR" id="A0A1I7RZ95"/>